<dbReference type="EMBL" id="JAVHJS010000005">
    <property type="protein sequence ID" value="KAK2858030.1"/>
    <property type="molecule type" value="Genomic_DNA"/>
</dbReference>
<proteinExistence type="predicted"/>
<comment type="caution">
    <text evidence="1">The sequence shown here is derived from an EMBL/GenBank/DDBJ whole genome shotgun (WGS) entry which is preliminary data.</text>
</comment>
<evidence type="ECO:0000313" key="1">
    <source>
        <dbReference type="EMBL" id="KAK2858030.1"/>
    </source>
</evidence>
<organism evidence="1 2">
    <name type="scientific">Tachysurus vachellii</name>
    <name type="common">Darkbarbel catfish</name>
    <name type="synonym">Pelteobagrus vachellii</name>
    <dbReference type="NCBI Taxonomy" id="175792"/>
    <lineage>
        <taxon>Eukaryota</taxon>
        <taxon>Metazoa</taxon>
        <taxon>Chordata</taxon>
        <taxon>Craniata</taxon>
        <taxon>Vertebrata</taxon>
        <taxon>Euteleostomi</taxon>
        <taxon>Actinopterygii</taxon>
        <taxon>Neopterygii</taxon>
        <taxon>Teleostei</taxon>
        <taxon>Ostariophysi</taxon>
        <taxon>Siluriformes</taxon>
        <taxon>Bagridae</taxon>
        <taxon>Tachysurus</taxon>
    </lineage>
</organism>
<name>A0AA88NET5_TACVA</name>
<dbReference type="Proteomes" id="UP001187315">
    <property type="component" value="Unassembled WGS sequence"/>
</dbReference>
<dbReference type="AlphaFoldDB" id="A0AA88NET5"/>
<reference evidence="1" key="1">
    <citation type="submission" date="2023-08" db="EMBL/GenBank/DDBJ databases">
        <title>Pelteobagrus vachellii genome.</title>
        <authorList>
            <person name="Liu H."/>
        </authorList>
    </citation>
    <scope>NUCLEOTIDE SEQUENCE</scope>
    <source>
        <strain evidence="1">PRFRI_2022a</strain>
        <tissue evidence="1">Muscle</tissue>
    </source>
</reference>
<keyword evidence="2" id="KW-1185">Reference proteome</keyword>
<sequence length="76" mass="8614">MDVDAAAEPVELLRSGATHMFGSEIRARWSCATLSPRVAQKLIYYLTNLILGYLCWSHVDIHAGSDCPTTCWWDLW</sequence>
<gene>
    <name evidence="1" type="ORF">Q7C36_005949</name>
</gene>
<evidence type="ECO:0000313" key="2">
    <source>
        <dbReference type="Proteomes" id="UP001187315"/>
    </source>
</evidence>
<accession>A0AA88NET5</accession>
<protein>
    <submittedName>
        <fullName evidence="1">Uncharacterized protein</fullName>
    </submittedName>
</protein>